<evidence type="ECO:0000256" key="4">
    <source>
        <dbReference type="SAM" id="MobiDB-lite"/>
    </source>
</evidence>
<feature type="compositionally biased region" description="Basic and acidic residues" evidence="4">
    <location>
        <begin position="1"/>
        <end position="12"/>
    </location>
</feature>
<dbReference type="GO" id="GO:0003777">
    <property type="term" value="F:microtubule motor activity"/>
    <property type="evidence" value="ECO:0007669"/>
    <property type="project" value="InterPro"/>
</dbReference>
<feature type="region of interest" description="Disordered" evidence="4">
    <location>
        <begin position="1"/>
        <end position="57"/>
    </location>
</feature>
<keyword evidence="1" id="KW-0547">Nucleotide-binding</keyword>
<feature type="non-terminal residue" evidence="6">
    <location>
        <position position="119"/>
    </location>
</feature>
<comment type="caution">
    <text evidence="3">Lacks conserved residue(s) required for the propagation of feature annotation.</text>
</comment>
<evidence type="ECO:0000256" key="3">
    <source>
        <dbReference type="PROSITE-ProRule" id="PRU00283"/>
    </source>
</evidence>
<dbReference type="PROSITE" id="PS50067">
    <property type="entry name" value="KINESIN_MOTOR_2"/>
    <property type="match status" value="1"/>
</dbReference>
<evidence type="ECO:0000313" key="7">
    <source>
        <dbReference type="Proteomes" id="UP000034805"/>
    </source>
</evidence>
<feature type="non-terminal residue" evidence="6">
    <location>
        <position position="1"/>
    </location>
</feature>
<comment type="similarity">
    <text evidence="3">Belongs to the TRAFAC class myosin-kinesin ATPase superfamily. Kinesin family.</text>
</comment>
<dbReference type="Gene3D" id="3.40.850.10">
    <property type="entry name" value="Kinesin motor domain"/>
    <property type="match status" value="1"/>
</dbReference>
<evidence type="ECO:0000256" key="2">
    <source>
        <dbReference type="ARBA" id="ARBA00022840"/>
    </source>
</evidence>
<dbReference type="Proteomes" id="UP000034805">
    <property type="component" value="Unassembled WGS sequence"/>
</dbReference>
<accession>A0A0P7XIN3</accession>
<evidence type="ECO:0000313" key="6">
    <source>
        <dbReference type="EMBL" id="KPP76551.1"/>
    </source>
</evidence>
<keyword evidence="2" id="KW-0067">ATP-binding</keyword>
<dbReference type="EMBL" id="JARO02001077">
    <property type="protein sequence ID" value="KPP76551.1"/>
    <property type="molecule type" value="Genomic_DNA"/>
</dbReference>
<protein>
    <submittedName>
        <fullName evidence="6">Kinesin-like protein KIF1B-like</fullName>
    </submittedName>
</protein>
<dbReference type="InterPro" id="IPR001752">
    <property type="entry name" value="Kinesin_motor_dom"/>
</dbReference>
<dbReference type="GO" id="GO:0007018">
    <property type="term" value="P:microtubule-based movement"/>
    <property type="evidence" value="ECO:0007669"/>
    <property type="project" value="InterPro"/>
</dbReference>
<dbReference type="InterPro" id="IPR036961">
    <property type="entry name" value="Kinesin_motor_dom_sf"/>
</dbReference>
<comment type="caution">
    <text evidence="6">The sequence shown here is derived from an EMBL/GenBank/DDBJ whole genome shotgun (WGS) entry which is preliminary data.</text>
</comment>
<gene>
    <name evidence="6" type="ORF">Z043_104099</name>
</gene>
<proteinExistence type="inferred from homology"/>
<organism evidence="6 7">
    <name type="scientific">Scleropages formosus</name>
    <name type="common">Asian bonytongue</name>
    <name type="synonym">Osteoglossum formosum</name>
    <dbReference type="NCBI Taxonomy" id="113540"/>
    <lineage>
        <taxon>Eukaryota</taxon>
        <taxon>Metazoa</taxon>
        <taxon>Chordata</taxon>
        <taxon>Craniata</taxon>
        <taxon>Vertebrata</taxon>
        <taxon>Euteleostomi</taxon>
        <taxon>Actinopterygii</taxon>
        <taxon>Neopterygii</taxon>
        <taxon>Teleostei</taxon>
        <taxon>Osteoglossocephala</taxon>
        <taxon>Osteoglossomorpha</taxon>
        <taxon>Osteoglossiformes</taxon>
        <taxon>Osteoglossidae</taxon>
        <taxon>Scleropages</taxon>
    </lineage>
</organism>
<sequence length="119" mass="12864">SYLVLRPEKDTPENDPPAMMGSIRSGGRVRKLPAASAGAPSVSPQPAIKAVSSDGGRRQICPNRWNCTENSRVAHKEREVRLATMSGASVKVAVRVRPFNSRETSKESKCIIQMQGSST</sequence>
<name>A0A0P7XIN3_SCLFO</name>
<dbReference type="GO" id="GO:0008017">
    <property type="term" value="F:microtubule binding"/>
    <property type="evidence" value="ECO:0007669"/>
    <property type="project" value="InterPro"/>
</dbReference>
<dbReference type="GO" id="GO:0005524">
    <property type="term" value="F:ATP binding"/>
    <property type="evidence" value="ECO:0007669"/>
    <property type="project" value="UniProtKB-KW"/>
</dbReference>
<dbReference type="AlphaFoldDB" id="A0A0P7XIN3"/>
<evidence type="ECO:0000259" key="5">
    <source>
        <dbReference type="PROSITE" id="PS50067"/>
    </source>
</evidence>
<feature type="compositionally biased region" description="Low complexity" evidence="4">
    <location>
        <begin position="33"/>
        <end position="47"/>
    </location>
</feature>
<reference evidence="6 7" key="1">
    <citation type="submission" date="2015-08" db="EMBL/GenBank/DDBJ databases">
        <title>The genome of the Asian arowana (Scleropages formosus).</title>
        <authorList>
            <person name="Tan M.H."/>
            <person name="Gan H.M."/>
            <person name="Croft L.J."/>
            <person name="Austin C.M."/>
        </authorList>
    </citation>
    <scope>NUCLEOTIDE SEQUENCE [LARGE SCALE GENOMIC DNA]</scope>
    <source>
        <strain evidence="6">Aro1</strain>
    </source>
</reference>
<feature type="domain" description="Kinesin motor" evidence="5">
    <location>
        <begin position="89"/>
        <end position="119"/>
    </location>
</feature>
<evidence type="ECO:0000256" key="1">
    <source>
        <dbReference type="ARBA" id="ARBA00022741"/>
    </source>
</evidence>